<reference evidence="1 2" key="1">
    <citation type="submission" date="2020-04" db="EMBL/GenBank/DDBJ databases">
        <title>Molecular characterization of pseudomonads from Agaricus bisporus reveal novel blotch 2 pathogens in Western Europe.</title>
        <authorList>
            <person name="Taparia T."/>
            <person name="Krijger M."/>
            <person name="Haynes E."/>
            <person name="Elpinstone J.G."/>
            <person name="Noble R."/>
            <person name="Van Der Wolf J."/>
        </authorList>
    </citation>
    <scope>NUCLEOTIDE SEQUENCE [LARGE SCALE GENOMIC DNA]</scope>
    <source>
        <strain evidence="1 2">P7774</strain>
    </source>
</reference>
<sequence length="302" mass="33759">MDFLKTFQQFTQAHIDHKKQLVVLEECQEQTYKALSLLDFNKDGEYTLLPKIALYAIGSNIHDLNVGILSCLKASSYSSAEALARCSLENAINLILIVNDVTTNRSRSLLIHYLSQTKKRADHWVTYAKNDSDPKGLERAEAFVEQVAMMKGMFKQLDSSRKVPGWPDARNRFISVGMERLYHILFAPASDSIHGFSEDVFNQTLIELAQGDAVTKDAAHTATRAEKISFAYYLAANSVAIFCEAAGLLASRVKRPDVEEMISVYAEKMLGVISEHESVTDFYFESRPDLPFTGSDNGNIPS</sequence>
<evidence type="ECO:0000313" key="1">
    <source>
        <dbReference type="EMBL" id="NWD96476.1"/>
    </source>
</evidence>
<proteinExistence type="predicted"/>
<protein>
    <submittedName>
        <fullName evidence="1">Uncharacterized protein</fullName>
    </submittedName>
</protein>
<comment type="caution">
    <text evidence="1">The sequence shown here is derived from an EMBL/GenBank/DDBJ whole genome shotgun (WGS) entry which is preliminary data.</text>
</comment>
<keyword evidence="2" id="KW-1185">Reference proteome</keyword>
<gene>
    <name evidence="1" type="ORF">HX871_18790</name>
</gene>
<dbReference type="EMBL" id="JACARY010000040">
    <property type="protein sequence ID" value="NWD96476.1"/>
    <property type="molecule type" value="Genomic_DNA"/>
</dbReference>
<organism evidence="1 2">
    <name type="scientific">Pseudomonas reactans</name>
    <dbReference type="NCBI Taxonomy" id="117680"/>
    <lineage>
        <taxon>Bacteria</taxon>
        <taxon>Pseudomonadati</taxon>
        <taxon>Pseudomonadota</taxon>
        <taxon>Gammaproteobacteria</taxon>
        <taxon>Pseudomonadales</taxon>
        <taxon>Pseudomonadaceae</taxon>
        <taxon>Pseudomonas</taxon>
    </lineage>
</organism>
<evidence type="ECO:0000313" key="2">
    <source>
        <dbReference type="Proteomes" id="UP000572863"/>
    </source>
</evidence>
<dbReference type="Pfam" id="PF18928">
    <property type="entry name" value="DUF5677"/>
    <property type="match status" value="1"/>
</dbReference>
<dbReference type="InterPro" id="IPR043733">
    <property type="entry name" value="DUF5677"/>
</dbReference>
<dbReference type="Proteomes" id="UP000572863">
    <property type="component" value="Unassembled WGS sequence"/>
</dbReference>
<dbReference type="RefSeq" id="WP_177060500.1">
    <property type="nucleotide sequence ID" value="NZ_JACARY010000040.1"/>
</dbReference>
<accession>A0ABX2QXC7</accession>
<name>A0ABX2QXC7_9PSED</name>